<sequence length="298" mass="33372">MYRTITRQPSCSNPLPTMLSSSSLRVLAEITVKLYHAKFSGMEYDWQYFNQRGIVQFCQNQHGGVEGEDFTVEGNNFSPELSEASHWFRLRDETTGRTLWTFSIPEDCVYRIDKPFFHFFNGRSRMWGFLFERDEDAQAFGQLMKTQLPSPQLESPPKVYKSTAKHSGRAPSIRSERSSKSRIGRIRASNASTSALTPPQGVVSSFKNQQSMTKLTPSLISLPQPNSFVHIGHIGLGGDGLIECSEGIDPTWSGVITDLQTHKSFAPDSDALKHKELINGLRLGIKKWGPSTISSGCF</sequence>
<accession>A0AA38PNY6</accession>
<reference evidence="3" key="1">
    <citation type="submission" date="2022-08" db="EMBL/GenBank/DDBJ databases">
        <authorList>
            <consortium name="DOE Joint Genome Institute"/>
            <person name="Min B."/>
            <person name="Riley R."/>
            <person name="Sierra-Patev S."/>
            <person name="Naranjo-Ortiz M."/>
            <person name="Looney B."/>
            <person name="Konkel Z."/>
            <person name="Slot J.C."/>
            <person name="Sakamoto Y."/>
            <person name="Steenwyk J.L."/>
            <person name="Rokas A."/>
            <person name="Carro J."/>
            <person name="Camarero S."/>
            <person name="Ferreira P."/>
            <person name="Molpeceres G."/>
            <person name="Ruiz-Duenas F.J."/>
            <person name="Serrano A."/>
            <person name="Henrissat B."/>
            <person name="Drula E."/>
            <person name="Hughes K.W."/>
            <person name="Mata J.L."/>
            <person name="Ishikawa N.K."/>
            <person name="Vargas-Isla R."/>
            <person name="Ushijima S."/>
            <person name="Smith C.A."/>
            <person name="Ahrendt S."/>
            <person name="Andreopoulos W."/>
            <person name="He G."/>
            <person name="Labutti K."/>
            <person name="Lipzen A."/>
            <person name="Ng V."/>
            <person name="Sandor L."/>
            <person name="Barry K."/>
            <person name="Martinez A.T."/>
            <person name="Xiao Y."/>
            <person name="Gibbons J.G."/>
            <person name="Terashima K."/>
            <person name="Hibbett D.S."/>
            <person name="Grigoriev I.V."/>
        </authorList>
    </citation>
    <scope>NUCLEOTIDE SEQUENCE</scope>
    <source>
        <strain evidence="3">TFB7829</strain>
    </source>
</reference>
<dbReference type="Pfam" id="PF00568">
    <property type="entry name" value="WH1"/>
    <property type="match status" value="1"/>
</dbReference>
<feature type="compositionally biased region" description="Polar residues" evidence="1">
    <location>
        <begin position="190"/>
        <end position="201"/>
    </location>
</feature>
<dbReference type="PROSITE" id="PS50229">
    <property type="entry name" value="WH1"/>
    <property type="match status" value="1"/>
</dbReference>
<proteinExistence type="predicted"/>
<dbReference type="AlphaFoldDB" id="A0AA38PNY6"/>
<dbReference type="Proteomes" id="UP001163850">
    <property type="component" value="Unassembled WGS sequence"/>
</dbReference>
<feature type="region of interest" description="Disordered" evidence="1">
    <location>
        <begin position="147"/>
        <end position="201"/>
    </location>
</feature>
<evidence type="ECO:0000256" key="1">
    <source>
        <dbReference type="SAM" id="MobiDB-lite"/>
    </source>
</evidence>
<evidence type="ECO:0000313" key="3">
    <source>
        <dbReference type="EMBL" id="KAJ3979097.1"/>
    </source>
</evidence>
<dbReference type="InterPro" id="IPR011993">
    <property type="entry name" value="PH-like_dom_sf"/>
</dbReference>
<name>A0AA38PNY6_9AGAR</name>
<dbReference type="SUPFAM" id="SSF50729">
    <property type="entry name" value="PH domain-like"/>
    <property type="match status" value="1"/>
</dbReference>
<evidence type="ECO:0000259" key="2">
    <source>
        <dbReference type="PROSITE" id="PS50229"/>
    </source>
</evidence>
<protein>
    <recommendedName>
        <fullName evidence="2">WH1 domain-containing protein</fullName>
    </recommendedName>
</protein>
<feature type="domain" description="WH1" evidence="2">
    <location>
        <begin position="19"/>
        <end position="151"/>
    </location>
</feature>
<organism evidence="3 4">
    <name type="scientific">Lentinula detonsa</name>
    <dbReference type="NCBI Taxonomy" id="2804962"/>
    <lineage>
        <taxon>Eukaryota</taxon>
        <taxon>Fungi</taxon>
        <taxon>Dikarya</taxon>
        <taxon>Basidiomycota</taxon>
        <taxon>Agaricomycotina</taxon>
        <taxon>Agaricomycetes</taxon>
        <taxon>Agaricomycetidae</taxon>
        <taxon>Agaricales</taxon>
        <taxon>Marasmiineae</taxon>
        <taxon>Omphalotaceae</taxon>
        <taxon>Lentinula</taxon>
    </lineage>
</organism>
<comment type="caution">
    <text evidence="3">The sequence shown here is derived from an EMBL/GenBank/DDBJ whole genome shotgun (WGS) entry which is preliminary data.</text>
</comment>
<gene>
    <name evidence="3" type="ORF">F5890DRAFT_1065482</name>
</gene>
<dbReference type="InterPro" id="IPR000697">
    <property type="entry name" value="WH1/EVH1_dom"/>
</dbReference>
<evidence type="ECO:0000313" key="4">
    <source>
        <dbReference type="Proteomes" id="UP001163850"/>
    </source>
</evidence>
<dbReference type="EMBL" id="MU802493">
    <property type="protein sequence ID" value="KAJ3979097.1"/>
    <property type="molecule type" value="Genomic_DNA"/>
</dbReference>
<dbReference type="Gene3D" id="2.30.29.30">
    <property type="entry name" value="Pleckstrin-homology domain (PH domain)/Phosphotyrosine-binding domain (PTB)"/>
    <property type="match status" value="1"/>
</dbReference>